<feature type="region of interest" description="Disordered" evidence="1">
    <location>
        <begin position="1"/>
        <end position="102"/>
    </location>
</feature>
<name>A0A0L0S7P8_ALLM3</name>
<evidence type="ECO:0000313" key="3">
    <source>
        <dbReference type="Proteomes" id="UP000054350"/>
    </source>
</evidence>
<feature type="compositionally biased region" description="Pro residues" evidence="1">
    <location>
        <begin position="33"/>
        <end position="42"/>
    </location>
</feature>
<proteinExistence type="predicted"/>
<sequence>MLRRPARREPLYAPVATESATAAAPWTRTTRPPFAPMPPLTPSVPFHTHHEGGSGTALAPPAVADSCAAPVALQWPPPSRPASGGPSVSAAATASGNASGNASSTNVVWVRLNHVQVVVNVPWRTRRTPAMLQADCRNGPPSPTLSTVSTLSSLSSLSSLFDLDDLILPSPESKPNSPPPRKRKSVSRSPSPSPTKTRRGRNAPSPPLTRSRRGRIAPSPPPPTTTRRARRTAPSPPPAKARRGRGRTVPSPPPPPRRRGQPKPEVVAAVPLEPQPEPDLDPALQLDKIRLDTPDDDSSSSDDESLDPRINAAECPCPFCGGSFLATWDDLVAELYERVLKYFPTAVQREQDQTPKSRKDHVQFIRDRSTTKCCSATWAQRADAQERFCLKHRRRGSGTRRPRPMTGRVRTKSTRTHCPRALLPSTRPLTASSARRSRRKRPKTIFTATCATNTNGSAGPFSATARTSSVVCSARGPGITANVGSACSRARCLPPTCTIRRMRWGAMSWGRFATASLCSKYWFRPRRCC</sequence>
<reference evidence="2 3" key="1">
    <citation type="submission" date="2009-11" db="EMBL/GenBank/DDBJ databases">
        <title>Annotation of Allomyces macrogynus ATCC 38327.</title>
        <authorList>
            <consortium name="The Broad Institute Genome Sequencing Platform"/>
            <person name="Russ C."/>
            <person name="Cuomo C."/>
            <person name="Burger G."/>
            <person name="Gray M.W."/>
            <person name="Holland P.W.H."/>
            <person name="King N."/>
            <person name="Lang F.B.F."/>
            <person name="Roger A.J."/>
            <person name="Ruiz-Trillo I."/>
            <person name="Young S.K."/>
            <person name="Zeng Q."/>
            <person name="Gargeya S."/>
            <person name="Fitzgerald M."/>
            <person name="Haas B."/>
            <person name="Abouelleil A."/>
            <person name="Alvarado L."/>
            <person name="Arachchi H.M."/>
            <person name="Berlin A."/>
            <person name="Chapman S.B."/>
            <person name="Gearin G."/>
            <person name="Goldberg J."/>
            <person name="Griggs A."/>
            <person name="Gujja S."/>
            <person name="Hansen M."/>
            <person name="Heiman D."/>
            <person name="Howarth C."/>
            <person name="Larimer J."/>
            <person name="Lui A."/>
            <person name="MacDonald P.J.P."/>
            <person name="McCowen C."/>
            <person name="Montmayeur A."/>
            <person name="Murphy C."/>
            <person name="Neiman D."/>
            <person name="Pearson M."/>
            <person name="Priest M."/>
            <person name="Roberts A."/>
            <person name="Saif S."/>
            <person name="Shea T."/>
            <person name="Sisk P."/>
            <person name="Stolte C."/>
            <person name="Sykes S."/>
            <person name="Wortman J."/>
            <person name="Nusbaum C."/>
            <person name="Birren B."/>
        </authorList>
    </citation>
    <scope>NUCLEOTIDE SEQUENCE [LARGE SCALE GENOMIC DNA]</scope>
    <source>
        <strain evidence="2 3">ATCC 38327</strain>
    </source>
</reference>
<feature type="compositionally biased region" description="Low complexity" evidence="1">
    <location>
        <begin position="81"/>
        <end position="102"/>
    </location>
</feature>
<evidence type="ECO:0000313" key="2">
    <source>
        <dbReference type="EMBL" id="KNE58613.1"/>
    </source>
</evidence>
<gene>
    <name evidence="2" type="ORF">AMAG_04177</name>
</gene>
<feature type="compositionally biased region" description="Low complexity" evidence="1">
    <location>
        <begin position="425"/>
        <end position="434"/>
    </location>
</feature>
<feature type="compositionally biased region" description="Acidic residues" evidence="1">
    <location>
        <begin position="294"/>
        <end position="305"/>
    </location>
</feature>
<evidence type="ECO:0000256" key="1">
    <source>
        <dbReference type="SAM" id="MobiDB-lite"/>
    </source>
</evidence>
<accession>A0A0L0S7P8</accession>
<feature type="compositionally biased region" description="Basic residues" evidence="1">
    <location>
        <begin position="395"/>
        <end position="418"/>
    </location>
</feature>
<feature type="region of interest" description="Disordered" evidence="1">
    <location>
        <begin position="168"/>
        <end position="264"/>
    </location>
</feature>
<dbReference type="EMBL" id="GG745333">
    <property type="protein sequence ID" value="KNE58613.1"/>
    <property type="molecule type" value="Genomic_DNA"/>
</dbReference>
<dbReference type="AlphaFoldDB" id="A0A0L0S7P8"/>
<keyword evidence="3" id="KW-1185">Reference proteome</keyword>
<dbReference type="Proteomes" id="UP000054350">
    <property type="component" value="Unassembled WGS sequence"/>
</dbReference>
<protein>
    <submittedName>
        <fullName evidence="2">Uncharacterized protein</fullName>
    </submittedName>
</protein>
<feature type="compositionally biased region" description="Low complexity" evidence="1">
    <location>
        <begin position="13"/>
        <end position="32"/>
    </location>
</feature>
<feature type="region of interest" description="Disordered" evidence="1">
    <location>
        <begin position="395"/>
        <end position="440"/>
    </location>
</feature>
<organism evidence="2 3">
    <name type="scientific">Allomyces macrogynus (strain ATCC 38327)</name>
    <name type="common">Allomyces javanicus var. macrogynus</name>
    <dbReference type="NCBI Taxonomy" id="578462"/>
    <lineage>
        <taxon>Eukaryota</taxon>
        <taxon>Fungi</taxon>
        <taxon>Fungi incertae sedis</taxon>
        <taxon>Blastocladiomycota</taxon>
        <taxon>Blastocladiomycetes</taxon>
        <taxon>Blastocladiales</taxon>
        <taxon>Blastocladiaceae</taxon>
        <taxon>Allomyces</taxon>
    </lineage>
</organism>
<reference evidence="3" key="2">
    <citation type="submission" date="2009-11" db="EMBL/GenBank/DDBJ databases">
        <title>The Genome Sequence of Allomyces macrogynus strain ATCC 38327.</title>
        <authorList>
            <consortium name="The Broad Institute Genome Sequencing Platform"/>
            <person name="Russ C."/>
            <person name="Cuomo C."/>
            <person name="Shea T."/>
            <person name="Young S.K."/>
            <person name="Zeng Q."/>
            <person name="Koehrsen M."/>
            <person name="Haas B."/>
            <person name="Borodovsky M."/>
            <person name="Guigo R."/>
            <person name="Alvarado L."/>
            <person name="Berlin A."/>
            <person name="Borenstein D."/>
            <person name="Chen Z."/>
            <person name="Engels R."/>
            <person name="Freedman E."/>
            <person name="Gellesch M."/>
            <person name="Goldberg J."/>
            <person name="Griggs A."/>
            <person name="Gujja S."/>
            <person name="Heiman D."/>
            <person name="Hepburn T."/>
            <person name="Howarth C."/>
            <person name="Jen D."/>
            <person name="Larson L."/>
            <person name="Lewis B."/>
            <person name="Mehta T."/>
            <person name="Park D."/>
            <person name="Pearson M."/>
            <person name="Roberts A."/>
            <person name="Saif S."/>
            <person name="Shenoy N."/>
            <person name="Sisk P."/>
            <person name="Stolte C."/>
            <person name="Sykes S."/>
            <person name="Walk T."/>
            <person name="White J."/>
            <person name="Yandava C."/>
            <person name="Burger G."/>
            <person name="Gray M.W."/>
            <person name="Holland P.W.H."/>
            <person name="King N."/>
            <person name="Lang F.B.F."/>
            <person name="Roger A.J."/>
            <person name="Ruiz-Trillo I."/>
            <person name="Lander E."/>
            <person name="Nusbaum C."/>
        </authorList>
    </citation>
    <scope>NUCLEOTIDE SEQUENCE [LARGE SCALE GENOMIC DNA]</scope>
    <source>
        <strain evidence="3">ATCC 38327</strain>
    </source>
</reference>
<dbReference type="VEuPathDB" id="FungiDB:AMAG_04177"/>
<feature type="region of interest" description="Disordered" evidence="1">
    <location>
        <begin position="290"/>
        <end position="309"/>
    </location>
</feature>